<accession>A0A4S9WJ49</accession>
<dbReference type="AlphaFoldDB" id="A0A4S9WJ49"/>
<gene>
    <name evidence="2" type="ORF">D6C94_00855</name>
</gene>
<feature type="compositionally biased region" description="Low complexity" evidence="1">
    <location>
        <begin position="66"/>
        <end position="77"/>
    </location>
</feature>
<dbReference type="Proteomes" id="UP000305064">
    <property type="component" value="Unassembled WGS sequence"/>
</dbReference>
<organism evidence="2 3">
    <name type="scientific">Aureobasidium pullulans</name>
    <name type="common">Black yeast</name>
    <name type="synonym">Pullularia pullulans</name>
    <dbReference type="NCBI Taxonomy" id="5580"/>
    <lineage>
        <taxon>Eukaryota</taxon>
        <taxon>Fungi</taxon>
        <taxon>Dikarya</taxon>
        <taxon>Ascomycota</taxon>
        <taxon>Pezizomycotina</taxon>
        <taxon>Dothideomycetes</taxon>
        <taxon>Dothideomycetidae</taxon>
        <taxon>Dothideales</taxon>
        <taxon>Saccotheciaceae</taxon>
        <taxon>Aureobasidium</taxon>
    </lineage>
</organism>
<name>A0A4S9WJ49_AURPU</name>
<sequence length="419" mass="46442">MKASSVQQAFKSLTSRIHPQLPLSERESQRLLNALTSSFRSQLDHHDVSASTSASCLPSPSPSPSPSHSTQQQLLSSSSATDRHLASILTNPLLTKPVHQQLKAKSKHPVALFEDQVAAGRATLNSARLCLDAFRNSLSVLSPAQTKDQISRYAAGTRALRWLWTSASTPSLSFTLDARFCNHLAFFLIHEGRESALWELIDTPVPTSANLSSREASRRKGLLLNSMVRTHLSAPDHALASALSAFFRALDTSHLSHASTSHAGSYLIQNLVKLTISSASDVTLYDQFVDAIPRWNRKHPDRAVYRIANLKLHHPTTPSADFALDFIRELKPLAAHPFLSPSTNSQKSTVFSFFFNTVKLLQEQNRFDDALWVMEFMQQKFPEQFMPPNSSTASQPFSQSAETASSHSIFPEWKVPEFG</sequence>
<reference evidence="2 3" key="1">
    <citation type="submission" date="2018-10" db="EMBL/GenBank/DDBJ databases">
        <title>Fifty Aureobasidium pullulans genomes reveal a recombining polyextremotolerant generalist.</title>
        <authorList>
            <person name="Gostincar C."/>
            <person name="Turk M."/>
            <person name="Zajc J."/>
            <person name="Gunde-Cimerman N."/>
        </authorList>
    </citation>
    <scope>NUCLEOTIDE SEQUENCE [LARGE SCALE GENOMIC DNA]</scope>
    <source>
        <strain evidence="2 3">EXF-4256</strain>
    </source>
</reference>
<protein>
    <submittedName>
        <fullName evidence="2">Uncharacterized protein</fullName>
    </submittedName>
</protein>
<evidence type="ECO:0000256" key="1">
    <source>
        <dbReference type="SAM" id="MobiDB-lite"/>
    </source>
</evidence>
<evidence type="ECO:0000313" key="2">
    <source>
        <dbReference type="EMBL" id="THY78932.1"/>
    </source>
</evidence>
<feature type="region of interest" description="Disordered" evidence="1">
    <location>
        <begin position="50"/>
        <end position="77"/>
    </location>
</feature>
<dbReference type="EMBL" id="QZBJ01000004">
    <property type="protein sequence ID" value="THY78932.1"/>
    <property type="molecule type" value="Genomic_DNA"/>
</dbReference>
<evidence type="ECO:0000313" key="3">
    <source>
        <dbReference type="Proteomes" id="UP000305064"/>
    </source>
</evidence>
<comment type="caution">
    <text evidence="2">The sequence shown here is derived from an EMBL/GenBank/DDBJ whole genome shotgun (WGS) entry which is preliminary data.</text>
</comment>
<proteinExistence type="predicted"/>